<dbReference type="Gene3D" id="3.20.20.70">
    <property type="entry name" value="Aldolase class I"/>
    <property type="match status" value="1"/>
</dbReference>
<organism evidence="8 9">
    <name type="scientific">Paenibacillus abyssi</name>
    <dbReference type="NCBI Taxonomy" id="1340531"/>
    <lineage>
        <taxon>Bacteria</taxon>
        <taxon>Bacillati</taxon>
        <taxon>Bacillota</taxon>
        <taxon>Bacilli</taxon>
        <taxon>Bacillales</taxon>
        <taxon>Paenibacillaceae</taxon>
        <taxon>Paenibacillus</taxon>
    </lineage>
</organism>
<dbReference type="NCBIfam" id="NF002231">
    <property type="entry name" value="PRK01130.1"/>
    <property type="match status" value="1"/>
</dbReference>
<evidence type="ECO:0000313" key="8">
    <source>
        <dbReference type="EMBL" id="GGG17275.1"/>
    </source>
</evidence>
<dbReference type="Pfam" id="PF04131">
    <property type="entry name" value="NanE"/>
    <property type="match status" value="1"/>
</dbReference>
<evidence type="ECO:0000256" key="5">
    <source>
        <dbReference type="ARBA" id="ARBA00023235"/>
    </source>
</evidence>
<dbReference type="GO" id="GO:0047465">
    <property type="term" value="F:N-acylglucosamine-6-phosphate 2-epimerase activity"/>
    <property type="evidence" value="ECO:0007669"/>
    <property type="project" value="UniProtKB-EC"/>
</dbReference>
<reference evidence="8" key="2">
    <citation type="submission" date="2020-09" db="EMBL/GenBank/DDBJ databases">
        <authorList>
            <person name="Sun Q."/>
            <person name="Zhou Y."/>
        </authorList>
    </citation>
    <scope>NUCLEOTIDE SEQUENCE</scope>
    <source>
        <strain evidence="8">CGMCC 1.12987</strain>
    </source>
</reference>
<dbReference type="CDD" id="cd04729">
    <property type="entry name" value="NanE"/>
    <property type="match status" value="1"/>
</dbReference>
<evidence type="ECO:0000256" key="6">
    <source>
        <dbReference type="ARBA" id="ARBA00023277"/>
    </source>
</evidence>
<dbReference type="FunFam" id="3.20.20.70:FF:000035">
    <property type="entry name" value="Putative N-acetylmannosamine-6-phosphate 2-epimerase"/>
    <property type="match status" value="1"/>
</dbReference>
<comment type="pathway">
    <text evidence="3 7">Amino-sugar metabolism; N-acetylneuraminate degradation; D-fructose 6-phosphate from N-acetylneuraminate: step 3/5.</text>
</comment>
<dbReference type="InterPro" id="IPR011060">
    <property type="entry name" value="RibuloseP-bd_barrel"/>
</dbReference>
<dbReference type="GO" id="GO:0006053">
    <property type="term" value="P:N-acetylmannosamine catabolic process"/>
    <property type="evidence" value="ECO:0007669"/>
    <property type="project" value="TreeGrafter"/>
</dbReference>
<evidence type="ECO:0000256" key="7">
    <source>
        <dbReference type="HAMAP-Rule" id="MF_01235"/>
    </source>
</evidence>
<dbReference type="InterPro" id="IPR007260">
    <property type="entry name" value="NanE"/>
</dbReference>
<dbReference type="SUPFAM" id="SSF51366">
    <property type="entry name" value="Ribulose-phoshate binding barrel"/>
    <property type="match status" value="1"/>
</dbReference>
<dbReference type="GO" id="GO:0005975">
    <property type="term" value="P:carbohydrate metabolic process"/>
    <property type="evidence" value="ECO:0007669"/>
    <property type="project" value="UniProtKB-UniRule"/>
</dbReference>
<comment type="similarity">
    <text evidence="4 7">Belongs to the NanE family.</text>
</comment>
<evidence type="ECO:0000256" key="4">
    <source>
        <dbReference type="ARBA" id="ARBA00007439"/>
    </source>
</evidence>
<proteinExistence type="inferred from homology"/>
<evidence type="ECO:0000313" key="9">
    <source>
        <dbReference type="Proteomes" id="UP000644756"/>
    </source>
</evidence>
<comment type="function">
    <text evidence="2 7">Converts N-acetylmannosamine-6-phosphate (ManNAc-6-P) to N-acetylglucosamine-6-phosphate (GlcNAc-6-P).</text>
</comment>
<dbReference type="Proteomes" id="UP000644756">
    <property type="component" value="Unassembled WGS sequence"/>
</dbReference>
<dbReference type="EMBL" id="BMGR01000013">
    <property type="protein sequence ID" value="GGG17275.1"/>
    <property type="molecule type" value="Genomic_DNA"/>
</dbReference>
<keyword evidence="6 7" id="KW-0119">Carbohydrate metabolism</keyword>
<protein>
    <recommendedName>
        <fullName evidence="7">Putative N-acetylmannosamine-6-phosphate 2-epimerase</fullName>
        <ecNumber evidence="7">5.1.3.9</ecNumber>
    </recommendedName>
    <alternativeName>
        <fullName evidence="7">ManNAc-6-P epimerase</fullName>
    </alternativeName>
</protein>
<dbReference type="HAMAP" id="MF_01235">
    <property type="entry name" value="ManNAc6P_epimer"/>
    <property type="match status" value="1"/>
</dbReference>
<dbReference type="PANTHER" id="PTHR36204">
    <property type="entry name" value="N-ACETYLMANNOSAMINE-6-PHOSPHATE 2-EPIMERASE-RELATED"/>
    <property type="match status" value="1"/>
</dbReference>
<dbReference type="RefSeq" id="WP_188532612.1">
    <property type="nucleotide sequence ID" value="NZ_BMGR01000013.1"/>
</dbReference>
<dbReference type="EC" id="5.1.3.9" evidence="7"/>
<evidence type="ECO:0000256" key="3">
    <source>
        <dbReference type="ARBA" id="ARBA00005081"/>
    </source>
</evidence>
<dbReference type="AlphaFoldDB" id="A0A917LFA6"/>
<sequence>MLSTLIAPKSLVVSCQALPHEPLHGSQHMAVMARAACEGGAKGIRSNSPEDIRAIRAAVDLPVIGLWKRDYEGFDMYITPTVQDAVAVHEAGAHIVALDATDRPRPDGLSLKDTIAKLKQRGVVIMADISTYEEGINAAEYGADYISTTLAGYTPYSEGPLPRLELVKQLSDKLTVPVVAEGGIWTPEQARQALEHGASFVVVGSAITRPQLITAQYTSAMAEARESGK</sequence>
<keyword evidence="5 7" id="KW-0413">Isomerase</keyword>
<dbReference type="InterPro" id="IPR013785">
    <property type="entry name" value="Aldolase_TIM"/>
</dbReference>
<evidence type="ECO:0000256" key="1">
    <source>
        <dbReference type="ARBA" id="ARBA00000056"/>
    </source>
</evidence>
<dbReference type="PANTHER" id="PTHR36204:SF1">
    <property type="entry name" value="N-ACETYLMANNOSAMINE-6-PHOSPHATE 2-EPIMERASE-RELATED"/>
    <property type="match status" value="1"/>
</dbReference>
<dbReference type="GO" id="GO:0019262">
    <property type="term" value="P:N-acetylneuraminate catabolic process"/>
    <property type="evidence" value="ECO:0007669"/>
    <property type="project" value="UniProtKB-UniRule"/>
</dbReference>
<evidence type="ECO:0000256" key="2">
    <source>
        <dbReference type="ARBA" id="ARBA00002147"/>
    </source>
</evidence>
<accession>A0A917LFA6</accession>
<comment type="caution">
    <text evidence="8">The sequence shown here is derived from an EMBL/GenBank/DDBJ whole genome shotgun (WGS) entry which is preliminary data.</text>
</comment>
<gene>
    <name evidence="7 8" type="primary">nanE</name>
    <name evidence="8" type="ORF">GCM10010916_37650</name>
</gene>
<name>A0A917LFA6_9BACL</name>
<dbReference type="GO" id="GO:0005829">
    <property type="term" value="C:cytosol"/>
    <property type="evidence" value="ECO:0007669"/>
    <property type="project" value="TreeGrafter"/>
</dbReference>
<keyword evidence="9" id="KW-1185">Reference proteome</keyword>
<reference evidence="8" key="1">
    <citation type="journal article" date="2014" name="Int. J. Syst. Evol. Microbiol.">
        <title>Complete genome sequence of Corynebacterium casei LMG S-19264T (=DSM 44701T), isolated from a smear-ripened cheese.</title>
        <authorList>
            <consortium name="US DOE Joint Genome Institute (JGI-PGF)"/>
            <person name="Walter F."/>
            <person name="Albersmeier A."/>
            <person name="Kalinowski J."/>
            <person name="Ruckert C."/>
        </authorList>
    </citation>
    <scope>NUCLEOTIDE SEQUENCE</scope>
    <source>
        <strain evidence="8">CGMCC 1.12987</strain>
    </source>
</reference>
<comment type="catalytic activity">
    <reaction evidence="1 7">
        <text>an N-acyl-D-glucosamine 6-phosphate = an N-acyl-D-mannosamine 6-phosphate</text>
        <dbReference type="Rhea" id="RHEA:23932"/>
        <dbReference type="ChEBI" id="CHEBI:57599"/>
        <dbReference type="ChEBI" id="CHEBI:57666"/>
        <dbReference type="EC" id="5.1.3.9"/>
    </reaction>
</comment>